<evidence type="ECO:0000256" key="1">
    <source>
        <dbReference type="SAM" id="Phobius"/>
    </source>
</evidence>
<sequence length="103" mass="11312">MLVLKKISGPKKIILTAVLTVIFLAIGYLFYGSFLAAKWAAVIGPLPVNVLNIPEIKTEFNLDFAKKYPYDKLRQPPNLPVAPGNLGRSNPFIPVSFFPGLTP</sequence>
<dbReference type="EMBL" id="MHIF01000038">
    <property type="protein sequence ID" value="OGY47417.1"/>
    <property type="molecule type" value="Genomic_DNA"/>
</dbReference>
<reference evidence="2 3" key="1">
    <citation type="journal article" date="2016" name="Nat. Commun.">
        <title>Thousands of microbial genomes shed light on interconnected biogeochemical processes in an aquifer system.</title>
        <authorList>
            <person name="Anantharaman K."/>
            <person name="Brown C.T."/>
            <person name="Hug L.A."/>
            <person name="Sharon I."/>
            <person name="Castelle C.J."/>
            <person name="Probst A.J."/>
            <person name="Thomas B.C."/>
            <person name="Singh A."/>
            <person name="Wilkins M.J."/>
            <person name="Karaoz U."/>
            <person name="Brodie E.L."/>
            <person name="Williams K.H."/>
            <person name="Hubbard S.S."/>
            <person name="Banfield J.F."/>
        </authorList>
    </citation>
    <scope>NUCLEOTIDE SEQUENCE [LARGE SCALE GENOMIC DNA]</scope>
</reference>
<organism evidence="2 3">
    <name type="scientific">Candidatus Buchananbacteria bacterium RIFCSPHIGHO2_01_FULL_46_12</name>
    <dbReference type="NCBI Taxonomy" id="1797536"/>
    <lineage>
        <taxon>Bacteria</taxon>
        <taxon>Candidatus Buchananiibacteriota</taxon>
    </lineage>
</organism>
<name>A0A1G1Y769_9BACT</name>
<accession>A0A1G1Y769</accession>
<evidence type="ECO:0000313" key="3">
    <source>
        <dbReference type="Proteomes" id="UP000178432"/>
    </source>
</evidence>
<keyword evidence="1" id="KW-0812">Transmembrane</keyword>
<proteinExistence type="predicted"/>
<evidence type="ECO:0000313" key="2">
    <source>
        <dbReference type="EMBL" id="OGY47417.1"/>
    </source>
</evidence>
<keyword evidence="1" id="KW-1133">Transmembrane helix</keyword>
<comment type="caution">
    <text evidence="2">The sequence shown here is derived from an EMBL/GenBank/DDBJ whole genome shotgun (WGS) entry which is preliminary data.</text>
</comment>
<protein>
    <submittedName>
        <fullName evidence="2">Uncharacterized protein</fullName>
    </submittedName>
</protein>
<keyword evidence="1" id="KW-0472">Membrane</keyword>
<dbReference type="Proteomes" id="UP000178432">
    <property type="component" value="Unassembled WGS sequence"/>
</dbReference>
<gene>
    <name evidence="2" type="ORF">A2663_04215</name>
</gene>
<dbReference type="AlphaFoldDB" id="A0A1G1Y769"/>
<feature type="transmembrane region" description="Helical" evidence="1">
    <location>
        <begin position="12"/>
        <end position="31"/>
    </location>
</feature>